<comment type="caution">
    <text evidence="1">The sequence shown here is derived from an EMBL/GenBank/DDBJ whole genome shotgun (WGS) entry which is preliminary data.</text>
</comment>
<protein>
    <submittedName>
        <fullName evidence="1">Enamine-imine deaminase</fullName>
        <ecNumber evidence="1">3.5.99.5</ecNumber>
    </submittedName>
</protein>
<dbReference type="CDD" id="cd00448">
    <property type="entry name" value="YjgF_YER057c_UK114_family"/>
    <property type="match status" value="1"/>
</dbReference>
<dbReference type="GO" id="GO:0050540">
    <property type="term" value="F:2-aminomuconate deaminase activity"/>
    <property type="evidence" value="ECO:0007669"/>
    <property type="project" value="UniProtKB-EC"/>
</dbReference>
<sequence>MIATMSTIIHTSAAPQFPLPFSHAVRAGDFVYVAGQVGVDPQTLDPIGGIKEQTKQCIRNIEVILQEAGLTLDHIIKATTHLARVEDQAEYNEVYKRMMKEPYPARITVFSGLGPYLIEMEVLAYAPSVRGE</sequence>
<dbReference type="AlphaFoldDB" id="A0A2W0CPZ9"/>
<proteinExistence type="predicted"/>
<dbReference type="EC" id="3.5.99.5" evidence="1"/>
<dbReference type="GO" id="GO:0005829">
    <property type="term" value="C:cytosol"/>
    <property type="evidence" value="ECO:0007669"/>
    <property type="project" value="TreeGrafter"/>
</dbReference>
<accession>A0A2W0CPZ9</accession>
<dbReference type="EMBL" id="PRLG01000032">
    <property type="protein sequence ID" value="PYY25731.1"/>
    <property type="molecule type" value="Genomic_DNA"/>
</dbReference>
<evidence type="ECO:0000313" key="1">
    <source>
        <dbReference type="EMBL" id="PYY25731.1"/>
    </source>
</evidence>
<dbReference type="PANTHER" id="PTHR11803">
    <property type="entry name" value="2-IMINOBUTANOATE/2-IMINOPROPANOATE DEAMINASE RIDA"/>
    <property type="match status" value="1"/>
</dbReference>
<dbReference type="PANTHER" id="PTHR11803:SF39">
    <property type="entry name" value="2-IMINOBUTANOATE_2-IMINOPROPANOATE DEAMINASE"/>
    <property type="match status" value="1"/>
</dbReference>
<dbReference type="Gene3D" id="3.30.1330.40">
    <property type="entry name" value="RutC-like"/>
    <property type="match status" value="1"/>
</dbReference>
<organism evidence="1 2">
    <name type="scientific">Paenibacillus illinoisensis</name>
    <dbReference type="NCBI Taxonomy" id="59845"/>
    <lineage>
        <taxon>Bacteria</taxon>
        <taxon>Bacillati</taxon>
        <taxon>Bacillota</taxon>
        <taxon>Bacilli</taxon>
        <taxon>Bacillales</taxon>
        <taxon>Paenibacillaceae</taxon>
        <taxon>Paenibacillus</taxon>
    </lineage>
</organism>
<dbReference type="InterPro" id="IPR006175">
    <property type="entry name" value="YjgF/YER057c/UK114"/>
</dbReference>
<evidence type="ECO:0000313" key="2">
    <source>
        <dbReference type="Proteomes" id="UP000247459"/>
    </source>
</evidence>
<dbReference type="Proteomes" id="UP000247459">
    <property type="component" value="Unassembled WGS sequence"/>
</dbReference>
<keyword evidence="1" id="KW-0378">Hydrolase</keyword>
<dbReference type="SUPFAM" id="SSF55298">
    <property type="entry name" value="YjgF-like"/>
    <property type="match status" value="1"/>
</dbReference>
<name>A0A2W0CPZ9_9BACL</name>
<dbReference type="InterPro" id="IPR035959">
    <property type="entry name" value="RutC-like_sf"/>
</dbReference>
<dbReference type="Pfam" id="PF01042">
    <property type="entry name" value="Ribonuc_L-PSP"/>
    <property type="match status" value="1"/>
</dbReference>
<gene>
    <name evidence="1" type="primary">yabJ</name>
    <name evidence="1" type="ORF">PIL02S_06303</name>
</gene>
<reference evidence="1 2" key="1">
    <citation type="submission" date="2018-01" db="EMBL/GenBank/DDBJ databases">
        <title>Genome sequence of the PGP bacterium Paenibacillus illinoisensis E3.</title>
        <authorList>
            <person name="Rolli E."/>
            <person name="Marasco R."/>
            <person name="Bessem C."/>
            <person name="Michoud G."/>
            <person name="Gaiarsa S."/>
            <person name="Borin S."/>
            <person name="Daffonchio D."/>
        </authorList>
    </citation>
    <scope>NUCLEOTIDE SEQUENCE [LARGE SCALE GENOMIC DNA]</scope>
    <source>
        <strain evidence="1 2">E3</strain>
    </source>
</reference>